<dbReference type="Proteomes" id="UP000030512">
    <property type="component" value="Chromosome"/>
</dbReference>
<evidence type="ECO:0000313" key="2">
    <source>
        <dbReference type="EMBL" id="AMK76942.1"/>
    </source>
</evidence>
<sequence>MQEKLSQFGGLFGAAVAAACCLGIPIVLSAVAAVGLGFLINDAYLLPMFIGFAGLNLWTLYRSARKHEALSEEAMLAFWTGSIGASISTLGLGLTVTGILPIAVILVYIGLALFVVANIWDFMIGRNSPACADDECKTEDR</sequence>
<feature type="transmembrane region" description="Helical" evidence="1">
    <location>
        <begin position="44"/>
        <end position="61"/>
    </location>
</feature>
<dbReference type="OrthoDB" id="5569055at2"/>
<feature type="transmembrane region" description="Helical" evidence="1">
    <location>
        <begin position="99"/>
        <end position="120"/>
    </location>
</feature>
<dbReference type="GO" id="GO:0015097">
    <property type="term" value="F:mercury ion transmembrane transporter activity"/>
    <property type="evidence" value="ECO:0007669"/>
    <property type="project" value="InterPro"/>
</dbReference>
<dbReference type="RefSeq" id="WP_036280345.1">
    <property type="nucleotide sequence ID" value="NZ_CP014476.1"/>
</dbReference>
<keyword evidence="1" id="KW-0472">Membrane</keyword>
<dbReference type="EMBL" id="CP014476">
    <property type="protein sequence ID" value="AMK76942.1"/>
    <property type="molecule type" value="Genomic_DNA"/>
</dbReference>
<dbReference type="AlphaFoldDB" id="A0A126T4F3"/>
<gene>
    <name evidence="2" type="ORF">JT25_010660</name>
</gene>
<name>A0A126T4F3_9GAMM</name>
<feature type="transmembrane region" description="Helical" evidence="1">
    <location>
        <begin position="73"/>
        <end position="93"/>
    </location>
</feature>
<organism evidence="2 3">
    <name type="scientific">Methylomonas denitrificans</name>
    <dbReference type="NCBI Taxonomy" id="1538553"/>
    <lineage>
        <taxon>Bacteria</taxon>
        <taxon>Pseudomonadati</taxon>
        <taxon>Pseudomonadota</taxon>
        <taxon>Gammaproteobacteria</taxon>
        <taxon>Methylococcales</taxon>
        <taxon>Methylococcaceae</taxon>
        <taxon>Methylomonas</taxon>
    </lineage>
</organism>
<feature type="transmembrane region" description="Helical" evidence="1">
    <location>
        <begin position="12"/>
        <end position="38"/>
    </location>
</feature>
<keyword evidence="1" id="KW-1133">Transmembrane helix</keyword>
<dbReference type="Pfam" id="PF03203">
    <property type="entry name" value="MerC"/>
    <property type="match status" value="1"/>
</dbReference>
<dbReference type="STRING" id="1538553.JT25_010660"/>
<dbReference type="PROSITE" id="PS51257">
    <property type="entry name" value="PROKAR_LIPOPROTEIN"/>
    <property type="match status" value="1"/>
</dbReference>
<dbReference type="InterPro" id="IPR004891">
    <property type="entry name" value="Mercury-R_MerC"/>
</dbReference>
<dbReference type="KEGG" id="mdn:JT25_010660"/>
<dbReference type="GO" id="GO:0016020">
    <property type="term" value="C:membrane"/>
    <property type="evidence" value="ECO:0007669"/>
    <property type="project" value="InterPro"/>
</dbReference>
<reference evidence="2 3" key="1">
    <citation type="journal article" date="2015" name="Environ. Microbiol.">
        <title>Methane oxidation coupled to nitrate reduction under hypoxia by the Gammaproteobacterium Methylomonas denitrificans, sp. nov. type strain FJG1.</title>
        <authorList>
            <person name="Kits K.D."/>
            <person name="Klotz M.G."/>
            <person name="Stein L.Y."/>
        </authorList>
    </citation>
    <scope>NUCLEOTIDE SEQUENCE [LARGE SCALE GENOMIC DNA]</scope>
    <source>
        <strain evidence="2 3">FJG1</strain>
    </source>
</reference>
<keyword evidence="1" id="KW-0812">Transmembrane</keyword>
<accession>A0A126T4F3</accession>
<proteinExistence type="predicted"/>
<evidence type="ECO:0000256" key="1">
    <source>
        <dbReference type="SAM" id="Phobius"/>
    </source>
</evidence>
<protein>
    <submittedName>
        <fullName evidence="2">Uncharacterized protein</fullName>
    </submittedName>
</protein>
<keyword evidence="3" id="KW-1185">Reference proteome</keyword>
<dbReference type="Gene3D" id="1.10.287.910">
    <property type="entry name" value="bacterial mercury transporter, merf"/>
    <property type="match status" value="1"/>
</dbReference>
<evidence type="ECO:0000313" key="3">
    <source>
        <dbReference type="Proteomes" id="UP000030512"/>
    </source>
</evidence>